<protein>
    <recommendedName>
        <fullName evidence="4">FUSC family protein</fullName>
    </recommendedName>
</protein>
<reference evidence="2" key="1">
    <citation type="submission" date="2020-12" db="EMBL/GenBank/DDBJ databases">
        <title>Sedimentitalea sp. nov., isolated from sand in Incheon.</title>
        <authorList>
            <person name="Kim W."/>
        </authorList>
    </citation>
    <scope>NUCLEOTIDE SEQUENCE</scope>
    <source>
        <strain evidence="2">CAU 1593</strain>
    </source>
</reference>
<feature type="transmembrane region" description="Helical" evidence="1">
    <location>
        <begin position="163"/>
        <end position="181"/>
    </location>
</feature>
<dbReference type="Proteomes" id="UP000619079">
    <property type="component" value="Unassembled WGS sequence"/>
</dbReference>
<feature type="transmembrane region" description="Helical" evidence="1">
    <location>
        <begin position="287"/>
        <end position="306"/>
    </location>
</feature>
<feature type="transmembrane region" description="Helical" evidence="1">
    <location>
        <begin position="216"/>
        <end position="233"/>
    </location>
</feature>
<feature type="transmembrane region" description="Helical" evidence="1">
    <location>
        <begin position="187"/>
        <end position="204"/>
    </location>
</feature>
<evidence type="ECO:0000256" key="1">
    <source>
        <dbReference type="SAM" id="Phobius"/>
    </source>
</evidence>
<feature type="transmembrane region" description="Helical" evidence="1">
    <location>
        <begin position="13"/>
        <end position="37"/>
    </location>
</feature>
<gene>
    <name evidence="2" type="ORF">JF290_05830</name>
</gene>
<name>A0A8J7LQN4_9RHOB</name>
<feature type="transmembrane region" description="Helical" evidence="1">
    <location>
        <begin position="44"/>
        <end position="64"/>
    </location>
</feature>
<evidence type="ECO:0000313" key="3">
    <source>
        <dbReference type="Proteomes" id="UP000619079"/>
    </source>
</evidence>
<feature type="transmembrane region" description="Helical" evidence="1">
    <location>
        <begin position="131"/>
        <end position="151"/>
    </location>
</feature>
<dbReference type="EMBL" id="JAELVR010000003">
    <property type="protein sequence ID" value="MBJ6371038.1"/>
    <property type="molecule type" value="Genomic_DNA"/>
</dbReference>
<organism evidence="2 3">
    <name type="scientific">Sedimentitalea arenosa</name>
    <dbReference type="NCBI Taxonomy" id="2798803"/>
    <lineage>
        <taxon>Bacteria</taxon>
        <taxon>Pseudomonadati</taxon>
        <taxon>Pseudomonadota</taxon>
        <taxon>Alphaproteobacteria</taxon>
        <taxon>Rhodobacterales</taxon>
        <taxon>Paracoccaceae</taxon>
        <taxon>Sedimentitalea</taxon>
    </lineage>
</organism>
<comment type="caution">
    <text evidence="2">The sequence shown here is derived from an EMBL/GenBank/DDBJ whole genome shotgun (WGS) entry which is preliminary data.</text>
</comment>
<proteinExistence type="predicted"/>
<feature type="transmembrane region" description="Helical" evidence="1">
    <location>
        <begin position="108"/>
        <end position="125"/>
    </location>
</feature>
<evidence type="ECO:0008006" key="4">
    <source>
        <dbReference type="Google" id="ProtNLM"/>
    </source>
</evidence>
<keyword evidence="3" id="KW-1185">Reference proteome</keyword>
<sequence length="318" mass="32162">MTQDTRPAPPAPVLPWTMVAILIAVGAGLLVPTAFFWEGSLVPAAIGLIAGLAGGLLGRLGTSLGAGGTLILAVALLAGSPGIIGVWMIGAVLIALAGIEASTVGGRSFVLSLYGFLSVLLVPSTPEPMAALPFLSLGVAWGAGATWVLGLTGRVAAPPAKPAFGLGLALFLFAGLVVTTWVVEWQAAPLGYWMVLLFIFRAVAPQGRTLRSALRYGVGATLGCGAAVLLTPLDLPPDVAAPLAFALIVVGLRMLPNPGPWSAAAFTAAILMGLAPGPENALFRLEAALFVVVLTAVLGAVIDGLWRLVARQGDGSNA</sequence>
<keyword evidence="1" id="KW-0812">Transmembrane</keyword>
<keyword evidence="1" id="KW-0472">Membrane</keyword>
<dbReference type="RefSeq" id="WP_199023824.1">
    <property type="nucleotide sequence ID" value="NZ_JAELVR010000003.1"/>
</dbReference>
<keyword evidence="1" id="KW-1133">Transmembrane helix</keyword>
<evidence type="ECO:0000313" key="2">
    <source>
        <dbReference type="EMBL" id="MBJ6371038.1"/>
    </source>
</evidence>
<feature type="transmembrane region" description="Helical" evidence="1">
    <location>
        <begin position="263"/>
        <end position="281"/>
    </location>
</feature>
<feature type="transmembrane region" description="Helical" evidence="1">
    <location>
        <begin position="70"/>
        <end position="96"/>
    </location>
</feature>
<dbReference type="AlphaFoldDB" id="A0A8J7LQN4"/>
<accession>A0A8J7LQN4</accession>